<sequence>MIARLTDSRYPMQTMLISLYISGRNQESLHTKLSAQSLENQCLLQMLNVMEIRRRYIIKAFQIPTDYVMWTIVQRMAKSSGIRRSQSNSEKLKLKQVKDHRIKSSHQVLKIMIRFKINPCNGPNMWKKSPSPITLTPPDYHTPVGRPSKKRKKSAAELFDGMVKKGKLSRAGKPSVSLRPTAPSLRPNAPSLRPNAPSLRQTAPFLRPTAHFVTPRFTKNTVNRLSLIKKPAGANGKGKNLQE</sequence>
<reference evidence="2" key="2">
    <citation type="submission" date="2022-01" db="EMBL/GenBank/DDBJ databases">
        <authorList>
            <person name="Yamashiro T."/>
            <person name="Shiraishi A."/>
            <person name="Satake H."/>
            <person name="Nakayama K."/>
        </authorList>
    </citation>
    <scope>NUCLEOTIDE SEQUENCE</scope>
</reference>
<accession>A0ABQ5AD09</accession>
<keyword evidence="3" id="KW-1185">Reference proteome</keyword>
<evidence type="ECO:0000313" key="3">
    <source>
        <dbReference type="Proteomes" id="UP001151760"/>
    </source>
</evidence>
<proteinExistence type="predicted"/>
<organism evidence="2 3">
    <name type="scientific">Tanacetum coccineum</name>
    <dbReference type="NCBI Taxonomy" id="301880"/>
    <lineage>
        <taxon>Eukaryota</taxon>
        <taxon>Viridiplantae</taxon>
        <taxon>Streptophyta</taxon>
        <taxon>Embryophyta</taxon>
        <taxon>Tracheophyta</taxon>
        <taxon>Spermatophyta</taxon>
        <taxon>Magnoliopsida</taxon>
        <taxon>eudicotyledons</taxon>
        <taxon>Gunneridae</taxon>
        <taxon>Pentapetalae</taxon>
        <taxon>asterids</taxon>
        <taxon>campanulids</taxon>
        <taxon>Asterales</taxon>
        <taxon>Asteraceae</taxon>
        <taxon>Asteroideae</taxon>
        <taxon>Anthemideae</taxon>
        <taxon>Anthemidinae</taxon>
        <taxon>Tanacetum</taxon>
    </lineage>
</organism>
<gene>
    <name evidence="2" type="ORF">Tco_0820180</name>
</gene>
<comment type="caution">
    <text evidence="2">The sequence shown here is derived from an EMBL/GenBank/DDBJ whole genome shotgun (WGS) entry which is preliminary data.</text>
</comment>
<feature type="region of interest" description="Disordered" evidence="1">
    <location>
        <begin position="129"/>
        <end position="153"/>
    </location>
</feature>
<dbReference type="EMBL" id="BQNB010012086">
    <property type="protein sequence ID" value="GJS99010.1"/>
    <property type="molecule type" value="Genomic_DNA"/>
</dbReference>
<dbReference type="Proteomes" id="UP001151760">
    <property type="component" value="Unassembled WGS sequence"/>
</dbReference>
<reference evidence="2" key="1">
    <citation type="journal article" date="2022" name="Int. J. Mol. Sci.">
        <title>Draft Genome of Tanacetum Coccineum: Genomic Comparison of Closely Related Tanacetum-Family Plants.</title>
        <authorList>
            <person name="Yamashiro T."/>
            <person name="Shiraishi A."/>
            <person name="Nakayama K."/>
            <person name="Satake H."/>
        </authorList>
    </citation>
    <scope>NUCLEOTIDE SEQUENCE</scope>
</reference>
<evidence type="ECO:0000256" key="1">
    <source>
        <dbReference type="SAM" id="MobiDB-lite"/>
    </source>
</evidence>
<protein>
    <submittedName>
        <fullName evidence="2">Uncharacterized protein</fullName>
    </submittedName>
</protein>
<feature type="region of interest" description="Disordered" evidence="1">
    <location>
        <begin position="165"/>
        <end position="197"/>
    </location>
</feature>
<evidence type="ECO:0000313" key="2">
    <source>
        <dbReference type="EMBL" id="GJS99010.1"/>
    </source>
</evidence>
<name>A0ABQ5AD09_9ASTR</name>